<evidence type="ECO:0000313" key="3">
    <source>
        <dbReference type="EMBL" id="OAP65032.1"/>
    </source>
</evidence>
<dbReference type="AlphaFoldDB" id="A0A178ZZ81"/>
<dbReference type="RefSeq" id="XP_018698399.1">
    <property type="nucleotide sequence ID" value="XM_018832520.1"/>
</dbReference>
<evidence type="ECO:0000313" key="4">
    <source>
        <dbReference type="Proteomes" id="UP000078343"/>
    </source>
</evidence>
<feature type="transmembrane region" description="Helical" evidence="2">
    <location>
        <begin position="28"/>
        <end position="49"/>
    </location>
</feature>
<reference evidence="3 4" key="1">
    <citation type="submission" date="2016-04" db="EMBL/GenBank/DDBJ databases">
        <title>Draft genome of Fonsecaea erecta CBS 125763.</title>
        <authorList>
            <person name="Weiss V.A."/>
            <person name="Vicente V.A."/>
            <person name="Raittz R.T."/>
            <person name="Moreno L.F."/>
            <person name="De Souza E.M."/>
            <person name="Pedrosa F.O."/>
            <person name="Steffens M.B."/>
            <person name="Faoro H."/>
            <person name="Tadra-Sfeir M.Z."/>
            <person name="Najafzadeh M.J."/>
            <person name="Felipe M.S."/>
            <person name="Teixeira M."/>
            <person name="Sun J."/>
            <person name="Xi L."/>
            <person name="Gomes R."/>
            <person name="De Azevedo C.M."/>
            <person name="Salgado C.G."/>
            <person name="Da Silva M.B."/>
            <person name="Nascimento M.F."/>
            <person name="Queiroz-Telles F."/>
            <person name="Attili D.S."/>
            <person name="Gorbushina A."/>
        </authorList>
    </citation>
    <scope>NUCLEOTIDE SEQUENCE [LARGE SCALE GENOMIC DNA]</scope>
    <source>
        <strain evidence="3 4">CBS 125763</strain>
    </source>
</reference>
<evidence type="ECO:0000256" key="2">
    <source>
        <dbReference type="SAM" id="Phobius"/>
    </source>
</evidence>
<dbReference type="Proteomes" id="UP000078343">
    <property type="component" value="Unassembled WGS sequence"/>
</dbReference>
<feature type="region of interest" description="Disordered" evidence="1">
    <location>
        <begin position="72"/>
        <end position="92"/>
    </location>
</feature>
<dbReference type="OrthoDB" id="4146022at2759"/>
<gene>
    <name evidence="3" type="ORF">AYL99_01004</name>
</gene>
<proteinExistence type="predicted"/>
<protein>
    <submittedName>
        <fullName evidence="3">Uncharacterized protein</fullName>
    </submittedName>
</protein>
<name>A0A178ZZ81_9EURO</name>
<feature type="region of interest" description="Disordered" evidence="1">
    <location>
        <begin position="1"/>
        <end position="20"/>
    </location>
</feature>
<keyword evidence="4" id="KW-1185">Reference proteome</keyword>
<organism evidence="3 4">
    <name type="scientific">Fonsecaea erecta</name>
    <dbReference type="NCBI Taxonomy" id="1367422"/>
    <lineage>
        <taxon>Eukaryota</taxon>
        <taxon>Fungi</taxon>
        <taxon>Dikarya</taxon>
        <taxon>Ascomycota</taxon>
        <taxon>Pezizomycotina</taxon>
        <taxon>Eurotiomycetes</taxon>
        <taxon>Chaetothyriomycetidae</taxon>
        <taxon>Chaetothyriales</taxon>
        <taxon>Herpotrichiellaceae</taxon>
        <taxon>Fonsecaea</taxon>
    </lineage>
</organism>
<accession>A0A178ZZ81</accession>
<dbReference type="GeneID" id="30005174"/>
<keyword evidence="2" id="KW-0812">Transmembrane</keyword>
<keyword evidence="2" id="KW-0472">Membrane</keyword>
<feature type="compositionally biased region" description="Pro residues" evidence="1">
    <location>
        <begin position="1"/>
        <end position="10"/>
    </location>
</feature>
<feature type="compositionally biased region" description="Polar residues" evidence="1">
    <location>
        <begin position="11"/>
        <end position="20"/>
    </location>
</feature>
<sequence length="159" mass="18739">MSRVPGPPQRPSSQTTGSANIEPTPFEILIAIGNILTWLLAVYVICLRVQARWDLEARYRAHVEAERQQVARVEAEEQWSDPAPAENRGQKRKLHQILEEVDVDQGWEDEIVEQHGETERLTMREVELDSDDEIEERMEVMEILSRQEFERDYGRLWRW</sequence>
<comment type="caution">
    <text evidence="3">The sequence shown here is derived from an EMBL/GenBank/DDBJ whole genome shotgun (WGS) entry which is preliminary data.</text>
</comment>
<dbReference type="EMBL" id="LVYI01000001">
    <property type="protein sequence ID" value="OAP65032.1"/>
    <property type="molecule type" value="Genomic_DNA"/>
</dbReference>
<evidence type="ECO:0000256" key="1">
    <source>
        <dbReference type="SAM" id="MobiDB-lite"/>
    </source>
</evidence>
<keyword evidence="2" id="KW-1133">Transmembrane helix</keyword>